<dbReference type="EMBL" id="CAJZBQ010000056">
    <property type="protein sequence ID" value="CAG9332946.1"/>
    <property type="molecule type" value="Genomic_DNA"/>
</dbReference>
<protein>
    <recommendedName>
        <fullName evidence="6">Transmembrane protein</fullName>
    </recommendedName>
</protein>
<sequence length="522" mass="61255">MGIIYLIFYFSVLISACASTQFDENKNIFKNSSEASGFLSKSSSLVQNYEKLIFEQIDFEKSSRNLNVTNTTDSPKWIDTKGTSPAQAYICIATLIIYGFLLILSWKKDKKEAKEESELIIKKKGTPIKLEVTKKYIENTKEFRSFSIIFEDKNKLMEKKIFDLGETERENSQENENKESETNYERKIENASNNSNIKVDKSDYKENDQEIIYENENIEEKSNENLNDPQNKENLGRNLDTQNQNEMNEDIEGNVSLSFLAPDEVYIYKQETKKDEKLTYSLFLTKKSEDKPKTSWKVKVKKHHSLLSIFYYKNPRRTRLFFVTLYTLVLIGQMLFIGLFYLNTHTSTVKTVKDTNTSDQKKKPKTLDYGADDFFIMLFCVFVMLVIMIIIDLMCLEREIKENMSADYSNKIRKTNFRWRIAGLVICWGLIGLFCWVIIQLCNDYEKSISMVWLTSTLISYAIKICIFSFFENDLVAWLASLPEKLRKYFERKHEMEDQEIDDNNEAVKDKKKYNEQVEEIA</sequence>
<feature type="region of interest" description="Disordered" evidence="1">
    <location>
        <begin position="166"/>
        <end position="203"/>
    </location>
</feature>
<evidence type="ECO:0000256" key="1">
    <source>
        <dbReference type="SAM" id="MobiDB-lite"/>
    </source>
</evidence>
<feature type="transmembrane region" description="Helical" evidence="2">
    <location>
        <begin position="86"/>
        <end position="104"/>
    </location>
</feature>
<evidence type="ECO:0008006" key="6">
    <source>
        <dbReference type="Google" id="ProtNLM"/>
    </source>
</evidence>
<feature type="compositionally biased region" description="Basic and acidic residues" evidence="1">
    <location>
        <begin position="166"/>
        <end position="189"/>
    </location>
</feature>
<feature type="region of interest" description="Disordered" evidence="1">
    <location>
        <begin position="215"/>
        <end position="238"/>
    </location>
</feature>
<dbReference type="Proteomes" id="UP001162131">
    <property type="component" value="Unassembled WGS sequence"/>
</dbReference>
<feature type="chain" id="PRO_5043706567" description="Transmembrane protein" evidence="3">
    <location>
        <begin position="20"/>
        <end position="522"/>
    </location>
</feature>
<reference evidence="4" key="1">
    <citation type="submission" date="2021-09" db="EMBL/GenBank/DDBJ databases">
        <authorList>
            <consortium name="AG Swart"/>
            <person name="Singh M."/>
            <person name="Singh A."/>
            <person name="Seah K."/>
            <person name="Emmerich C."/>
        </authorList>
    </citation>
    <scope>NUCLEOTIDE SEQUENCE</scope>
    <source>
        <strain evidence="4">ATCC30299</strain>
    </source>
</reference>
<feature type="signal peptide" evidence="3">
    <location>
        <begin position="1"/>
        <end position="19"/>
    </location>
</feature>
<feature type="transmembrane region" description="Helical" evidence="2">
    <location>
        <begin position="320"/>
        <end position="342"/>
    </location>
</feature>
<feature type="region of interest" description="Disordered" evidence="1">
    <location>
        <begin position="501"/>
        <end position="522"/>
    </location>
</feature>
<evidence type="ECO:0000256" key="3">
    <source>
        <dbReference type="SAM" id="SignalP"/>
    </source>
</evidence>
<proteinExistence type="predicted"/>
<evidence type="ECO:0000256" key="2">
    <source>
        <dbReference type="SAM" id="Phobius"/>
    </source>
</evidence>
<dbReference type="AlphaFoldDB" id="A0AAU9K3Y9"/>
<keyword evidence="2" id="KW-0472">Membrane</keyword>
<comment type="caution">
    <text evidence="4">The sequence shown here is derived from an EMBL/GenBank/DDBJ whole genome shotgun (WGS) entry which is preliminary data.</text>
</comment>
<keyword evidence="2" id="KW-0812">Transmembrane</keyword>
<feature type="transmembrane region" description="Helical" evidence="2">
    <location>
        <begin position="374"/>
        <end position="396"/>
    </location>
</feature>
<name>A0AAU9K3Y9_9CILI</name>
<accession>A0AAU9K3Y9</accession>
<keyword evidence="2" id="KW-1133">Transmembrane helix</keyword>
<feature type="transmembrane region" description="Helical" evidence="2">
    <location>
        <begin position="451"/>
        <end position="471"/>
    </location>
</feature>
<gene>
    <name evidence="4" type="ORF">BSTOLATCC_MIC57767</name>
</gene>
<evidence type="ECO:0000313" key="5">
    <source>
        <dbReference type="Proteomes" id="UP001162131"/>
    </source>
</evidence>
<keyword evidence="3" id="KW-0732">Signal</keyword>
<feature type="compositionally biased region" description="Basic and acidic residues" evidence="1">
    <location>
        <begin position="506"/>
        <end position="516"/>
    </location>
</feature>
<feature type="transmembrane region" description="Helical" evidence="2">
    <location>
        <begin position="417"/>
        <end position="439"/>
    </location>
</feature>
<evidence type="ECO:0000313" key="4">
    <source>
        <dbReference type="EMBL" id="CAG9332946.1"/>
    </source>
</evidence>
<organism evidence="4 5">
    <name type="scientific">Blepharisma stoltei</name>
    <dbReference type="NCBI Taxonomy" id="1481888"/>
    <lineage>
        <taxon>Eukaryota</taxon>
        <taxon>Sar</taxon>
        <taxon>Alveolata</taxon>
        <taxon>Ciliophora</taxon>
        <taxon>Postciliodesmatophora</taxon>
        <taxon>Heterotrichea</taxon>
        <taxon>Heterotrichida</taxon>
        <taxon>Blepharismidae</taxon>
        <taxon>Blepharisma</taxon>
    </lineage>
</organism>
<keyword evidence="5" id="KW-1185">Reference proteome</keyword>